<proteinExistence type="predicted"/>
<dbReference type="Proteomes" id="UP001305702">
    <property type="component" value="Chromosome"/>
</dbReference>
<dbReference type="EMBL" id="CP130318">
    <property type="protein sequence ID" value="WNQ09171.1"/>
    <property type="molecule type" value="Genomic_DNA"/>
</dbReference>
<accession>A0AA96L8V1</accession>
<sequence length="115" mass="13410">MDKLSYGVSLGRNEILPLEESKEYEFEIEATPEEVGLLQELIEESEDTEQWLIGRAKTPYEAFPEDDQDEKNLPSDIRLQEVYKLIHRLGVPETKAHIEQMRVLQPRNGNELIEK</sequence>
<reference evidence="1 2" key="1">
    <citation type="submission" date="2022-02" db="EMBL/GenBank/DDBJ databases">
        <title>Paenibacillus sp. MBLB1776 Whole Genome Shotgun Sequencing.</title>
        <authorList>
            <person name="Hwang C.Y."/>
            <person name="Cho E.-S."/>
            <person name="Seo M.-J."/>
        </authorList>
    </citation>
    <scope>NUCLEOTIDE SEQUENCE [LARGE SCALE GENOMIC DNA]</scope>
    <source>
        <strain evidence="1 2">MBLB1776</strain>
    </source>
</reference>
<organism evidence="1 2">
    <name type="scientific">Paenibacillus aurantius</name>
    <dbReference type="NCBI Taxonomy" id="2918900"/>
    <lineage>
        <taxon>Bacteria</taxon>
        <taxon>Bacillati</taxon>
        <taxon>Bacillota</taxon>
        <taxon>Bacilli</taxon>
        <taxon>Bacillales</taxon>
        <taxon>Paenibacillaceae</taxon>
        <taxon>Paenibacillus</taxon>
    </lineage>
</organism>
<dbReference type="KEGG" id="paun:MJA45_16130"/>
<dbReference type="AlphaFoldDB" id="A0AA96L8V1"/>
<gene>
    <name evidence="1" type="ORF">MJA45_16130</name>
</gene>
<keyword evidence="2" id="KW-1185">Reference proteome</keyword>
<evidence type="ECO:0000313" key="1">
    <source>
        <dbReference type="EMBL" id="WNQ09171.1"/>
    </source>
</evidence>
<protein>
    <submittedName>
        <fullName evidence="1">Uncharacterized protein</fullName>
    </submittedName>
</protein>
<evidence type="ECO:0000313" key="2">
    <source>
        <dbReference type="Proteomes" id="UP001305702"/>
    </source>
</evidence>
<dbReference type="RefSeq" id="WP_315602940.1">
    <property type="nucleotide sequence ID" value="NZ_CP130318.1"/>
</dbReference>
<name>A0AA96L8V1_9BACL</name>